<evidence type="ECO:0000313" key="3">
    <source>
        <dbReference type="EMBL" id="GAL81376.1"/>
    </source>
</evidence>
<evidence type="ECO:0000259" key="2">
    <source>
        <dbReference type="Pfam" id="PF13667"/>
    </source>
</evidence>
<feature type="region of interest" description="Disordered" evidence="1">
    <location>
        <begin position="45"/>
        <end position="76"/>
    </location>
</feature>
<evidence type="ECO:0000313" key="4">
    <source>
        <dbReference type="Proteomes" id="UP000029643"/>
    </source>
</evidence>
<accession>A0A090WWL9</accession>
<sequence>MKQKDTAPKQDGITRNPFPNSKKIYVEGKIHPQIKVAMREISLSDTTDSMTKKKTPNEPVTVYDTSGGPYTDPNKKIDIHAGIERIRESWIKERGDVEQLDTFSSEYCNQRLNDKSLDHMRFSLQKKPMRAKTGQKRNPITLR</sequence>
<dbReference type="GO" id="GO:0070284">
    <property type="term" value="F:phosphomethylpyrimidine synthase activity"/>
    <property type="evidence" value="ECO:0007669"/>
    <property type="project" value="UniProtKB-EC"/>
</dbReference>
<name>A0A090WWL9_9FLAO</name>
<dbReference type="EC" id="4.1.99.17" evidence="3"/>
<dbReference type="EMBL" id="BBNU01000015">
    <property type="protein sequence ID" value="GAL81376.1"/>
    <property type="molecule type" value="Genomic_DNA"/>
</dbReference>
<protein>
    <submittedName>
        <fullName evidence="3">Hydroxymethylpyrimidine phosphate synthase ThiC</fullName>
        <ecNumber evidence="3">4.1.99.17</ecNumber>
    </submittedName>
</protein>
<proteinExistence type="predicted"/>
<keyword evidence="3" id="KW-0456">Lyase</keyword>
<feature type="region of interest" description="Disordered" evidence="1">
    <location>
        <begin position="1"/>
        <end position="21"/>
    </location>
</feature>
<dbReference type="Proteomes" id="UP000029643">
    <property type="component" value="Unassembled WGS sequence"/>
</dbReference>
<organism evidence="3 4">
    <name type="scientific">Algibacter lectus</name>
    <dbReference type="NCBI Taxonomy" id="221126"/>
    <lineage>
        <taxon>Bacteria</taxon>
        <taxon>Pseudomonadati</taxon>
        <taxon>Bacteroidota</taxon>
        <taxon>Flavobacteriia</taxon>
        <taxon>Flavobacteriales</taxon>
        <taxon>Flavobacteriaceae</taxon>
        <taxon>Algibacter</taxon>
    </lineage>
</organism>
<dbReference type="Pfam" id="PF13667">
    <property type="entry name" value="ThiC-associated"/>
    <property type="match status" value="1"/>
</dbReference>
<reference evidence="3 4" key="1">
    <citation type="journal article" date="2014" name="Genome Announc.">
        <title>Draft Genome Sequences of Marine Flavobacterium Algibacter lectus Strains SS8 and NR4.</title>
        <authorList>
            <person name="Takatani N."/>
            <person name="Nakanishi M."/>
            <person name="Meirelles P."/>
            <person name="Mino S."/>
            <person name="Suda W."/>
            <person name="Oshima K."/>
            <person name="Hattori M."/>
            <person name="Ohkuma M."/>
            <person name="Hosokawa M."/>
            <person name="Miyashita K."/>
            <person name="Thompson F.L."/>
            <person name="Niwa A."/>
            <person name="Sawabe T."/>
            <person name="Sawabe T."/>
        </authorList>
    </citation>
    <scope>NUCLEOTIDE SEQUENCE [LARGE SCALE GENOMIC DNA]</scope>
    <source>
        <strain evidence="4">JCM19274</strain>
    </source>
</reference>
<dbReference type="InterPro" id="IPR025747">
    <property type="entry name" value="ThiC-associated_dom"/>
</dbReference>
<gene>
    <name evidence="3" type="ORF">JCM19274_2452</name>
</gene>
<comment type="caution">
    <text evidence="3">The sequence shown here is derived from an EMBL/GenBank/DDBJ whole genome shotgun (WGS) entry which is preliminary data.</text>
</comment>
<dbReference type="AlphaFoldDB" id="A0A090WWL9"/>
<evidence type="ECO:0000256" key="1">
    <source>
        <dbReference type="SAM" id="MobiDB-lite"/>
    </source>
</evidence>
<feature type="domain" description="ThiC-associated" evidence="2">
    <location>
        <begin position="17"/>
        <end position="98"/>
    </location>
</feature>